<organism evidence="1 2">
    <name type="scientific">Roseicella aerolata</name>
    <dbReference type="NCBI Taxonomy" id="2883479"/>
    <lineage>
        <taxon>Bacteria</taxon>
        <taxon>Pseudomonadati</taxon>
        <taxon>Pseudomonadota</taxon>
        <taxon>Alphaproteobacteria</taxon>
        <taxon>Acetobacterales</taxon>
        <taxon>Roseomonadaceae</taxon>
        <taxon>Roseicella</taxon>
    </lineage>
</organism>
<comment type="caution">
    <text evidence="1">The sequence shown here is derived from an EMBL/GenBank/DDBJ whole genome shotgun (WGS) entry which is preliminary data.</text>
</comment>
<accession>A0A9X1LBU8</accession>
<reference evidence="1" key="1">
    <citation type="submission" date="2021-10" db="EMBL/GenBank/DDBJ databases">
        <title>Roseicella aerolatum sp. nov., isolated from aerosols of e-waste dismantling site.</title>
        <authorList>
            <person name="Qin T."/>
        </authorList>
    </citation>
    <scope>NUCLEOTIDE SEQUENCE</scope>
    <source>
        <strain evidence="1">GB24</strain>
    </source>
</reference>
<keyword evidence="2" id="KW-1185">Reference proteome</keyword>
<gene>
    <name evidence="1" type="ORF">LHA35_17165</name>
</gene>
<evidence type="ECO:0000313" key="1">
    <source>
        <dbReference type="EMBL" id="MCB4823463.1"/>
    </source>
</evidence>
<dbReference type="RefSeq" id="WP_226610221.1">
    <property type="nucleotide sequence ID" value="NZ_JAJAQI010000026.1"/>
</dbReference>
<protein>
    <submittedName>
        <fullName evidence="1">DUF934 domain-containing protein</fullName>
    </submittedName>
</protein>
<proteinExistence type="predicted"/>
<dbReference type="Pfam" id="PF06073">
    <property type="entry name" value="DUF934"/>
    <property type="match status" value="1"/>
</dbReference>
<dbReference type="EMBL" id="JAJAQI010000026">
    <property type="protein sequence ID" value="MCB4823463.1"/>
    <property type="molecule type" value="Genomic_DNA"/>
</dbReference>
<evidence type="ECO:0000313" key="2">
    <source>
        <dbReference type="Proteomes" id="UP001139311"/>
    </source>
</evidence>
<dbReference type="InterPro" id="IPR008318">
    <property type="entry name" value="UCP030820"/>
</dbReference>
<dbReference type="AlphaFoldDB" id="A0A9X1LBU8"/>
<name>A0A9X1LBU8_9PROT</name>
<dbReference type="Proteomes" id="UP001139311">
    <property type="component" value="Unassembled WGS sequence"/>
</dbReference>
<sequence length="163" mass="17846">MPLLENGRLVADEWVRVADDAPVPDQPAILSLARLRSEDLAGRNAKLGLALDPATQPEEIAALLPRLSLITVTLPKSKDGRAFTQARALREHHGFTGEIRATGHVLPDQWRMLLRCGVSTVEVPEGADPAQWERSRRLVDIAYQPALGAAAPLGLLRRRLETV</sequence>